<evidence type="ECO:0000313" key="2">
    <source>
        <dbReference type="EMBL" id="GFD58535.1"/>
    </source>
</evidence>
<protein>
    <submittedName>
        <fullName evidence="2">Uncharacterized protein</fullName>
    </submittedName>
</protein>
<feature type="non-terminal residue" evidence="2">
    <location>
        <position position="85"/>
    </location>
</feature>
<feature type="compositionally biased region" description="Polar residues" evidence="1">
    <location>
        <begin position="1"/>
        <end position="10"/>
    </location>
</feature>
<dbReference type="AlphaFoldDB" id="A0A699XF52"/>
<reference evidence="2" key="1">
    <citation type="journal article" date="2019" name="Sci. Rep.">
        <title>Draft genome of Tanacetum cinerariifolium, the natural source of mosquito coil.</title>
        <authorList>
            <person name="Yamashiro T."/>
            <person name="Shiraishi A."/>
            <person name="Satake H."/>
            <person name="Nakayama K."/>
        </authorList>
    </citation>
    <scope>NUCLEOTIDE SEQUENCE</scope>
</reference>
<feature type="region of interest" description="Disordered" evidence="1">
    <location>
        <begin position="1"/>
        <end position="40"/>
    </location>
</feature>
<accession>A0A699XF52</accession>
<dbReference type="EMBL" id="BKCJ011854229">
    <property type="protein sequence ID" value="GFD58535.1"/>
    <property type="molecule type" value="Genomic_DNA"/>
</dbReference>
<comment type="caution">
    <text evidence="2">The sequence shown here is derived from an EMBL/GenBank/DDBJ whole genome shotgun (WGS) entry which is preliminary data.</text>
</comment>
<feature type="non-terminal residue" evidence="2">
    <location>
        <position position="1"/>
    </location>
</feature>
<sequence>ATRQQEGLTTRTKHAPGATPVERSHRANAKDCTEHWEDEEHLAQNKKDFLEFRAQHGKSASSSSGGSASASSGSDAGDHGEVPGG</sequence>
<proteinExistence type="predicted"/>
<gene>
    <name evidence="2" type="ORF">Tci_930504</name>
</gene>
<feature type="compositionally biased region" description="Basic and acidic residues" evidence="1">
    <location>
        <begin position="76"/>
        <end position="85"/>
    </location>
</feature>
<feature type="compositionally biased region" description="Basic and acidic residues" evidence="1">
    <location>
        <begin position="22"/>
        <end position="35"/>
    </location>
</feature>
<feature type="region of interest" description="Disordered" evidence="1">
    <location>
        <begin position="52"/>
        <end position="85"/>
    </location>
</feature>
<organism evidence="2">
    <name type="scientific">Tanacetum cinerariifolium</name>
    <name type="common">Dalmatian daisy</name>
    <name type="synonym">Chrysanthemum cinerariifolium</name>
    <dbReference type="NCBI Taxonomy" id="118510"/>
    <lineage>
        <taxon>Eukaryota</taxon>
        <taxon>Viridiplantae</taxon>
        <taxon>Streptophyta</taxon>
        <taxon>Embryophyta</taxon>
        <taxon>Tracheophyta</taxon>
        <taxon>Spermatophyta</taxon>
        <taxon>Magnoliopsida</taxon>
        <taxon>eudicotyledons</taxon>
        <taxon>Gunneridae</taxon>
        <taxon>Pentapetalae</taxon>
        <taxon>asterids</taxon>
        <taxon>campanulids</taxon>
        <taxon>Asterales</taxon>
        <taxon>Asteraceae</taxon>
        <taxon>Asteroideae</taxon>
        <taxon>Anthemideae</taxon>
        <taxon>Anthemidinae</taxon>
        <taxon>Tanacetum</taxon>
    </lineage>
</organism>
<name>A0A699XF52_TANCI</name>
<evidence type="ECO:0000256" key="1">
    <source>
        <dbReference type="SAM" id="MobiDB-lite"/>
    </source>
</evidence>
<feature type="compositionally biased region" description="Low complexity" evidence="1">
    <location>
        <begin position="59"/>
        <end position="75"/>
    </location>
</feature>